<accession>A0ABX2D6V0</accession>
<sequence length="139" mass="14487">MASGATLGKGCKVIKPARGFAVGRDVENFNPSEAGLQGSIVVYVEVVGIKYAWRMPNYQMSVLTTADLTALGIKIPQKTDNNELVFGASVPYPPRAFKKVEGKTVSTFCSDDAAGGNGWTISSASLRTTIGGAATSLPA</sequence>
<organism evidence="1 2">
    <name type="scientific">Microcoleus asticus IPMA8</name>
    <dbReference type="NCBI Taxonomy" id="2563858"/>
    <lineage>
        <taxon>Bacteria</taxon>
        <taxon>Bacillati</taxon>
        <taxon>Cyanobacteriota</taxon>
        <taxon>Cyanophyceae</taxon>
        <taxon>Oscillatoriophycideae</taxon>
        <taxon>Oscillatoriales</taxon>
        <taxon>Microcoleaceae</taxon>
        <taxon>Microcoleus</taxon>
        <taxon>Microcoleus asticus</taxon>
    </lineage>
</organism>
<keyword evidence="2" id="KW-1185">Reference proteome</keyword>
<gene>
    <name evidence="1" type="ORF">E5S67_06159</name>
</gene>
<name>A0ABX2D6V0_9CYAN</name>
<protein>
    <submittedName>
        <fullName evidence="1">Uncharacterized protein</fullName>
    </submittedName>
</protein>
<proteinExistence type="predicted"/>
<evidence type="ECO:0000313" key="2">
    <source>
        <dbReference type="Proteomes" id="UP000702425"/>
    </source>
</evidence>
<reference evidence="1 2" key="1">
    <citation type="journal article" date="2020" name="Sci. Rep.">
        <title>A novel cyanobacterial geosmin producer, revising GeoA distribution and dispersion patterns in Bacteria.</title>
        <authorList>
            <person name="Churro C."/>
            <person name="Semedo-Aguiar A.P."/>
            <person name="Silva A.D."/>
            <person name="Pereira-Leal J.B."/>
            <person name="Leite R.B."/>
        </authorList>
    </citation>
    <scope>NUCLEOTIDE SEQUENCE [LARGE SCALE GENOMIC DNA]</scope>
    <source>
        <strain evidence="1 2">IPMA8</strain>
    </source>
</reference>
<dbReference type="EMBL" id="SRRZ01000213">
    <property type="protein sequence ID" value="NQE38374.1"/>
    <property type="molecule type" value="Genomic_DNA"/>
</dbReference>
<dbReference type="Proteomes" id="UP000702425">
    <property type="component" value="Unassembled WGS sequence"/>
</dbReference>
<evidence type="ECO:0000313" key="1">
    <source>
        <dbReference type="EMBL" id="NQE38374.1"/>
    </source>
</evidence>
<comment type="caution">
    <text evidence="1">The sequence shown here is derived from an EMBL/GenBank/DDBJ whole genome shotgun (WGS) entry which is preliminary data.</text>
</comment>